<name>A0A4Y7RV66_COPMI</name>
<evidence type="ECO:0000256" key="1">
    <source>
        <dbReference type="SAM" id="MobiDB-lite"/>
    </source>
</evidence>
<dbReference type="EMBL" id="QPFP01000426">
    <property type="protein sequence ID" value="TEB12898.1"/>
    <property type="molecule type" value="Genomic_DNA"/>
</dbReference>
<proteinExistence type="predicted"/>
<dbReference type="Proteomes" id="UP000298030">
    <property type="component" value="Unassembled WGS sequence"/>
</dbReference>
<feature type="region of interest" description="Disordered" evidence="1">
    <location>
        <begin position="141"/>
        <end position="160"/>
    </location>
</feature>
<evidence type="ECO:0000313" key="2">
    <source>
        <dbReference type="EMBL" id="TEB12898.1"/>
    </source>
</evidence>
<sequence length="236" mass="26504">MTLISVDPLNFVTVPTAVVIQRQYTASRNQPRWWEAIPWVVIAVVALLLVDLSVEKSVVSASRSRTTSLTIAPAFQYFYCSSYDPNMFARKEQLVDAAVSIAGLIFYAWAAIDQHGFLFTEQHPPHPPNPVNTELHDLGRRDGGPQMRPQLTRRPAEQDKTGVARGLDIEVGGHIENLRGADAPIVRLPASYQKSSSQRCVRSTNLAERVPHTYPISCMTHYDLRHLFTLAFLLWP</sequence>
<organism evidence="2 3">
    <name type="scientific">Coprinellus micaceus</name>
    <name type="common">Glistening ink-cap mushroom</name>
    <name type="synonym">Coprinus micaceus</name>
    <dbReference type="NCBI Taxonomy" id="71717"/>
    <lineage>
        <taxon>Eukaryota</taxon>
        <taxon>Fungi</taxon>
        <taxon>Dikarya</taxon>
        <taxon>Basidiomycota</taxon>
        <taxon>Agaricomycotina</taxon>
        <taxon>Agaricomycetes</taxon>
        <taxon>Agaricomycetidae</taxon>
        <taxon>Agaricales</taxon>
        <taxon>Agaricineae</taxon>
        <taxon>Psathyrellaceae</taxon>
        <taxon>Coprinellus</taxon>
    </lineage>
</organism>
<evidence type="ECO:0000313" key="3">
    <source>
        <dbReference type="Proteomes" id="UP000298030"/>
    </source>
</evidence>
<gene>
    <name evidence="2" type="ORF">FA13DRAFT_1721876</name>
</gene>
<accession>A0A4Y7RV66</accession>
<keyword evidence="3" id="KW-1185">Reference proteome</keyword>
<protein>
    <submittedName>
        <fullName evidence="2">Uncharacterized protein</fullName>
    </submittedName>
</protein>
<reference evidence="2 3" key="1">
    <citation type="journal article" date="2019" name="Nat. Ecol. Evol.">
        <title>Megaphylogeny resolves global patterns of mushroom evolution.</title>
        <authorList>
            <person name="Varga T."/>
            <person name="Krizsan K."/>
            <person name="Foldi C."/>
            <person name="Dima B."/>
            <person name="Sanchez-Garcia M."/>
            <person name="Sanchez-Ramirez S."/>
            <person name="Szollosi G.J."/>
            <person name="Szarkandi J.G."/>
            <person name="Papp V."/>
            <person name="Albert L."/>
            <person name="Andreopoulos W."/>
            <person name="Angelini C."/>
            <person name="Antonin V."/>
            <person name="Barry K.W."/>
            <person name="Bougher N.L."/>
            <person name="Buchanan P."/>
            <person name="Buyck B."/>
            <person name="Bense V."/>
            <person name="Catcheside P."/>
            <person name="Chovatia M."/>
            <person name="Cooper J."/>
            <person name="Damon W."/>
            <person name="Desjardin D."/>
            <person name="Finy P."/>
            <person name="Geml J."/>
            <person name="Haridas S."/>
            <person name="Hughes K."/>
            <person name="Justo A."/>
            <person name="Karasinski D."/>
            <person name="Kautmanova I."/>
            <person name="Kiss B."/>
            <person name="Kocsube S."/>
            <person name="Kotiranta H."/>
            <person name="LaButti K.M."/>
            <person name="Lechner B.E."/>
            <person name="Liimatainen K."/>
            <person name="Lipzen A."/>
            <person name="Lukacs Z."/>
            <person name="Mihaltcheva S."/>
            <person name="Morgado L.N."/>
            <person name="Niskanen T."/>
            <person name="Noordeloos M.E."/>
            <person name="Ohm R.A."/>
            <person name="Ortiz-Santana B."/>
            <person name="Ovrebo C."/>
            <person name="Racz N."/>
            <person name="Riley R."/>
            <person name="Savchenko A."/>
            <person name="Shiryaev A."/>
            <person name="Soop K."/>
            <person name="Spirin V."/>
            <person name="Szebenyi C."/>
            <person name="Tomsovsky M."/>
            <person name="Tulloss R.E."/>
            <person name="Uehling J."/>
            <person name="Grigoriev I.V."/>
            <person name="Vagvolgyi C."/>
            <person name="Papp T."/>
            <person name="Martin F.M."/>
            <person name="Miettinen O."/>
            <person name="Hibbett D.S."/>
            <person name="Nagy L.G."/>
        </authorList>
    </citation>
    <scope>NUCLEOTIDE SEQUENCE [LARGE SCALE GENOMIC DNA]</scope>
    <source>
        <strain evidence="2 3">FP101781</strain>
    </source>
</reference>
<comment type="caution">
    <text evidence="2">The sequence shown here is derived from an EMBL/GenBank/DDBJ whole genome shotgun (WGS) entry which is preliminary data.</text>
</comment>
<dbReference type="AlphaFoldDB" id="A0A4Y7RV66"/>